<proteinExistence type="predicted"/>
<sequence length="171" mass="19435">MYPRVQILQPWEWMHSRWIGISGDPFTSSLHRVWCHRFAGALPIQRYRVSDCLSMEGAIMEGSPQEQMQDSIPSEEGLLFVPDVQQHSGVPVDSCNLGPSCLDTLKACLLAKVYDKDTVDIMLKQHRDSSIRQYQSVWGKFLEFLLSKGISHSEVQVCHVFLFPHGSSDTI</sequence>
<name>A0AAV2QQW4_MEGNR</name>
<reference evidence="1 2" key="1">
    <citation type="submission" date="2024-05" db="EMBL/GenBank/DDBJ databases">
        <authorList>
            <person name="Wallberg A."/>
        </authorList>
    </citation>
    <scope>NUCLEOTIDE SEQUENCE [LARGE SCALE GENOMIC DNA]</scope>
</reference>
<keyword evidence="2" id="KW-1185">Reference proteome</keyword>
<protein>
    <submittedName>
        <fullName evidence="1">Uncharacterized protein</fullName>
    </submittedName>
</protein>
<dbReference type="Proteomes" id="UP001497623">
    <property type="component" value="Unassembled WGS sequence"/>
</dbReference>
<comment type="caution">
    <text evidence="1">The sequence shown here is derived from an EMBL/GenBank/DDBJ whole genome shotgun (WGS) entry which is preliminary data.</text>
</comment>
<gene>
    <name evidence="1" type="ORF">MNOR_LOCUS14801</name>
</gene>
<organism evidence="1 2">
    <name type="scientific">Meganyctiphanes norvegica</name>
    <name type="common">Northern krill</name>
    <name type="synonym">Thysanopoda norvegica</name>
    <dbReference type="NCBI Taxonomy" id="48144"/>
    <lineage>
        <taxon>Eukaryota</taxon>
        <taxon>Metazoa</taxon>
        <taxon>Ecdysozoa</taxon>
        <taxon>Arthropoda</taxon>
        <taxon>Crustacea</taxon>
        <taxon>Multicrustacea</taxon>
        <taxon>Malacostraca</taxon>
        <taxon>Eumalacostraca</taxon>
        <taxon>Eucarida</taxon>
        <taxon>Euphausiacea</taxon>
        <taxon>Euphausiidae</taxon>
        <taxon>Meganyctiphanes</taxon>
    </lineage>
</organism>
<dbReference type="EMBL" id="CAXKWB010009039">
    <property type="protein sequence ID" value="CAL4093300.1"/>
    <property type="molecule type" value="Genomic_DNA"/>
</dbReference>
<evidence type="ECO:0000313" key="1">
    <source>
        <dbReference type="EMBL" id="CAL4093300.1"/>
    </source>
</evidence>
<dbReference type="AlphaFoldDB" id="A0AAV2QQW4"/>
<evidence type="ECO:0000313" key="2">
    <source>
        <dbReference type="Proteomes" id="UP001497623"/>
    </source>
</evidence>
<accession>A0AAV2QQW4</accession>